<dbReference type="HOGENOM" id="CLU_1329705_0_0_3"/>
<accession>A0A073CCY4</accession>
<evidence type="ECO:0000313" key="2">
    <source>
        <dbReference type="Proteomes" id="UP000027395"/>
    </source>
</evidence>
<gene>
    <name evidence="1" type="ORF">A19Y_0592</name>
</gene>
<evidence type="ECO:0000313" key="1">
    <source>
        <dbReference type="EMBL" id="KEI65777.1"/>
    </source>
</evidence>
<proteinExistence type="predicted"/>
<dbReference type="PATRIC" id="fig|388467.6.peg.537"/>
<dbReference type="Proteomes" id="UP000027395">
    <property type="component" value="Chromosome"/>
</dbReference>
<dbReference type="eggNOG" id="ENOG5032MFS">
    <property type="taxonomic scope" value="Bacteria"/>
</dbReference>
<organism evidence="1 2">
    <name type="scientific">Planktothrix agardhii (strain NIVA-CYA 126/8)</name>
    <dbReference type="NCBI Taxonomy" id="388467"/>
    <lineage>
        <taxon>Bacteria</taxon>
        <taxon>Bacillati</taxon>
        <taxon>Cyanobacteriota</taxon>
        <taxon>Cyanophyceae</taxon>
        <taxon>Oscillatoriophycideae</taxon>
        <taxon>Oscillatoriales</taxon>
        <taxon>Microcoleaceae</taxon>
        <taxon>Planktothrix</taxon>
    </lineage>
</organism>
<reference evidence="1 2" key="1">
    <citation type="journal article" date="2014" name="Appl. Environ. Microbiol.">
        <title>Elucidation of insertion elements encoded on plasmids and in vitro construction of shuttle vectors from the toxic cyanobacterium Planktothrix.</title>
        <authorList>
            <person name="Christiansen G."/>
            <person name="Goesmann A."/>
            <person name="Kurmayer R."/>
        </authorList>
    </citation>
    <scope>NUCLEOTIDE SEQUENCE [LARGE SCALE GENOMIC DNA]</scope>
    <source>
        <strain evidence="1 2">NIVA-CYA 126/8</strain>
    </source>
</reference>
<dbReference type="STRING" id="388467.A19Y_0592"/>
<protein>
    <submittedName>
        <fullName evidence="1">Uncharacterized protein</fullName>
    </submittedName>
</protein>
<sequence length="215" mass="25470">MGNYRAESRCLPMSHNLIQAGVIVPSQWPLARVWLEVATLLSIAPRNIERLEFWQHQIWVKIEHKKAVFISYRRLPLWKETGLDAIKNSGDRPYLDQLGEMLSLEVKQYPTQYDSSLLEAWRSAWAQKSQQLKLEAQRQAQEEERLRPLRERQQAGQQWYDGWKTILRYCNSFDGLERLAPELQKQSQEFIDIPQGETAMELWHQRWQEITHATA</sequence>
<name>A0A073CCY4_PLAA1</name>
<dbReference type="EMBL" id="CM002803">
    <property type="protein sequence ID" value="KEI65777.1"/>
    <property type="molecule type" value="Genomic_DNA"/>
</dbReference>
<keyword evidence="2" id="KW-1185">Reference proteome</keyword>
<dbReference type="AlphaFoldDB" id="A0A073CCY4"/>